<dbReference type="UniPathway" id="UPA00219"/>
<protein>
    <recommendedName>
        <fullName evidence="2">Lipid II isoglutaminyl synthase (glutamine-hydrolyzing) subunit GatD</fullName>
        <ecNumber evidence="2">6.3.5.13</ecNumber>
    </recommendedName>
    <alternativeName>
        <fullName evidence="2">Lipid II isoglutaminyl synthase glutaminase subunit</fullName>
        <ecNumber evidence="2">3.5.1.2</ecNumber>
    </alternativeName>
</protein>
<comment type="subunit">
    <text evidence="2">Forms a heterodimer with MurT.</text>
</comment>
<dbReference type="HAMAP" id="MF_02213">
    <property type="entry name" value="Lipid_II_synth_GatD"/>
    <property type="match status" value="1"/>
</dbReference>
<keyword evidence="2" id="KW-0436">Ligase</keyword>
<dbReference type="EMBL" id="SLXT01000003">
    <property type="protein sequence ID" value="TCP68438.1"/>
    <property type="molecule type" value="Genomic_DNA"/>
</dbReference>
<dbReference type="GO" id="GO:0140282">
    <property type="term" value="F:carbon-nitrogen ligase activity on lipid II"/>
    <property type="evidence" value="ECO:0007669"/>
    <property type="project" value="UniProtKB-UniRule"/>
</dbReference>
<dbReference type="EC" id="3.5.1.2" evidence="2"/>
<dbReference type="PANTHER" id="PTHR21343">
    <property type="entry name" value="DETHIOBIOTIN SYNTHETASE"/>
    <property type="match status" value="1"/>
</dbReference>
<keyword evidence="2" id="KW-0573">Peptidoglycan synthesis</keyword>
<dbReference type="PANTHER" id="PTHR21343:SF9">
    <property type="entry name" value="LIPID II ISOGLUTAMINYL SYNTHASE (GLUTAMINE-HYDROLYZING) SUBUNIT GATD"/>
    <property type="match status" value="1"/>
</dbReference>
<dbReference type="Pfam" id="PF07685">
    <property type="entry name" value="GATase_3"/>
    <property type="match status" value="1"/>
</dbReference>
<comment type="pathway">
    <text evidence="2">Cell wall biogenesis; peptidoglycan biosynthesis.</text>
</comment>
<evidence type="ECO:0000313" key="5">
    <source>
        <dbReference type="Proteomes" id="UP000294813"/>
    </source>
</evidence>
<dbReference type="InterPro" id="IPR043702">
    <property type="entry name" value="Lipid_II_synth_GatD"/>
</dbReference>
<dbReference type="AlphaFoldDB" id="A0A4R2RY44"/>
<keyword evidence="2" id="KW-0378">Hydrolase</keyword>
<dbReference type="GO" id="GO:0008360">
    <property type="term" value="P:regulation of cell shape"/>
    <property type="evidence" value="ECO:0007669"/>
    <property type="project" value="UniProtKB-KW"/>
</dbReference>
<comment type="catalytic activity">
    <reaction evidence="2">
        <text>beta-D-GlcNAc-(1-&gt;4)-Mur2Ac(oyl-L-Ala-gamma-D-Glu-L-Lys-D-Ala-D-Ala)-di-trans,octa-cis-undecaprenyl diphosphate + L-glutamine + ATP + H2O = beta-D-GlcNAc-(1-&gt;4)-Mur2Ac(oyl-L-Ala-D-isoglutaminyl-L-Lys-D-Ala-D-Ala)-di-trans,octa-cis-undecaprenyl diphosphate + L-glutamate + ADP + phosphate + H(+)</text>
        <dbReference type="Rhea" id="RHEA:57928"/>
        <dbReference type="ChEBI" id="CHEBI:15377"/>
        <dbReference type="ChEBI" id="CHEBI:15378"/>
        <dbReference type="ChEBI" id="CHEBI:29985"/>
        <dbReference type="ChEBI" id="CHEBI:30616"/>
        <dbReference type="ChEBI" id="CHEBI:43474"/>
        <dbReference type="ChEBI" id="CHEBI:58359"/>
        <dbReference type="ChEBI" id="CHEBI:60033"/>
        <dbReference type="ChEBI" id="CHEBI:62233"/>
        <dbReference type="ChEBI" id="CHEBI:456216"/>
        <dbReference type="EC" id="6.3.5.13"/>
    </reaction>
</comment>
<keyword evidence="1 2" id="KW-0315">Glutamine amidotransferase</keyword>
<dbReference type="CDD" id="cd01750">
    <property type="entry name" value="GATase1_CobQ"/>
    <property type="match status" value="1"/>
</dbReference>
<proteinExistence type="inferred from homology"/>
<dbReference type="GO" id="GO:0009236">
    <property type="term" value="P:cobalamin biosynthetic process"/>
    <property type="evidence" value="ECO:0007669"/>
    <property type="project" value="InterPro"/>
</dbReference>
<comment type="caution">
    <text evidence="4">The sequence shown here is derived from an EMBL/GenBank/DDBJ whole genome shotgun (WGS) entry which is preliminary data.</text>
</comment>
<accession>A0A4R2RY44</accession>
<dbReference type="GO" id="GO:0004359">
    <property type="term" value="F:glutaminase activity"/>
    <property type="evidence" value="ECO:0007669"/>
    <property type="project" value="UniProtKB-UniRule"/>
</dbReference>
<feature type="binding site" evidence="2">
    <location>
        <position position="133"/>
    </location>
    <ligand>
        <name>substrate</name>
    </ligand>
</feature>
<evidence type="ECO:0000256" key="2">
    <source>
        <dbReference type="HAMAP-Rule" id="MF_02213"/>
    </source>
</evidence>
<dbReference type="GO" id="GO:0009252">
    <property type="term" value="P:peptidoglycan biosynthetic process"/>
    <property type="evidence" value="ECO:0007669"/>
    <property type="project" value="UniProtKB-UniRule"/>
</dbReference>
<dbReference type="Proteomes" id="UP000294813">
    <property type="component" value="Unassembled WGS sequence"/>
</dbReference>
<evidence type="ECO:0000256" key="1">
    <source>
        <dbReference type="ARBA" id="ARBA00022962"/>
    </source>
</evidence>
<dbReference type="InterPro" id="IPR029062">
    <property type="entry name" value="Class_I_gatase-like"/>
</dbReference>
<dbReference type="OrthoDB" id="9782045at2"/>
<feature type="active site" description="Nucleophile" evidence="2">
    <location>
        <position position="99"/>
    </location>
</feature>
<dbReference type="PROSITE" id="PS51274">
    <property type="entry name" value="GATASE_COBBQ"/>
    <property type="match status" value="1"/>
</dbReference>
<dbReference type="EC" id="6.3.5.13" evidence="2"/>
<comment type="similarity">
    <text evidence="2">Belongs to the CobB/CobQ family. GatD subfamily.</text>
</comment>
<keyword evidence="5" id="KW-1185">Reference proteome</keyword>
<name>A0A4R2RY44_9FIRM</name>
<evidence type="ECO:0000259" key="3">
    <source>
        <dbReference type="Pfam" id="PF07685"/>
    </source>
</evidence>
<keyword evidence="2" id="KW-0961">Cell wall biogenesis/degradation</keyword>
<reference evidence="4 5" key="1">
    <citation type="submission" date="2019-03" db="EMBL/GenBank/DDBJ databases">
        <title>Genomic Encyclopedia of Type Strains, Phase IV (KMG-IV): sequencing the most valuable type-strain genomes for metagenomic binning, comparative biology and taxonomic classification.</title>
        <authorList>
            <person name="Goeker M."/>
        </authorList>
    </citation>
    <scope>NUCLEOTIDE SEQUENCE [LARGE SCALE GENOMIC DNA]</scope>
    <source>
        <strain evidence="4 5">DSM 11170</strain>
    </source>
</reference>
<evidence type="ECO:0000313" key="4">
    <source>
        <dbReference type="EMBL" id="TCP68438.1"/>
    </source>
</evidence>
<dbReference type="Gene3D" id="3.40.50.880">
    <property type="match status" value="1"/>
</dbReference>
<dbReference type="GO" id="GO:0071555">
    <property type="term" value="P:cell wall organization"/>
    <property type="evidence" value="ECO:0007669"/>
    <property type="project" value="UniProtKB-KW"/>
</dbReference>
<gene>
    <name evidence="2" type="primary">gatD</name>
    <name evidence="4" type="ORF">EDD73_10369</name>
</gene>
<feature type="domain" description="CobB/CobQ-like glutamine amidotransferase" evidence="3">
    <location>
        <begin position="11"/>
        <end position="207"/>
    </location>
</feature>
<feature type="active site" evidence="2">
    <location>
        <position position="200"/>
    </location>
</feature>
<dbReference type="RefSeq" id="WP_131918034.1">
    <property type="nucleotide sequence ID" value="NZ_JAOQNU010000003.1"/>
</dbReference>
<dbReference type="InterPro" id="IPR033949">
    <property type="entry name" value="CobQ_GATase1"/>
</dbReference>
<sequence length="251" mass="27769">MSNTTRPLTLLHLYPDLLNLYGDRGNIITLRQRCQWRNIPLTVQTASLGDTVDFGPVDIVFIGGGSDREQTLLFTDFQKYKGPALVEAAENDLPLLSVCGGYQLLGRYYRAHTGEEMPGLGLFDAWTEAGPTRLIGNVVAEAPVLGPDVTLVGFENHSGRTFLGTKDIRPLAHVRSGYGNNGDDRQEGAVYRHAVGTYLHGPVLPKNPALADWLIRHALIRRYGDDHLPALPDRWEMAAHQSIIRRFSQSG</sequence>
<comment type="function">
    <text evidence="2">The lipid II isoglutaminyl synthase complex catalyzes the formation of alpha-D-isoglutamine in the cell wall lipid II stem peptide. The GatD subunit catalyzes the hydrolysis of glutamine to glutamate and ammonia. The resulting ammonia molecule is channeled to the active site of MurT.</text>
</comment>
<dbReference type="InterPro" id="IPR011698">
    <property type="entry name" value="GATase_3"/>
</dbReference>
<organism evidence="4 5">
    <name type="scientific">Heliophilum fasciatum</name>
    <dbReference type="NCBI Taxonomy" id="35700"/>
    <lineage>
        <taxon>Bacteria</taxon>
        <taxon>Bacillati</taxon>
        <taxon>Bacillota</taxon>
        <taxon>Clostridia</taxon>
        <taxon>Eubacteriales</taxon>
        <taxon>Heliobacteriaceae</taxon>
        <taxon>Heliophilum</taxon>
    </lineage>
</organism>
<comment type="catalytic activity">
    <reaction evidence="2">
        <text>L-glutamine + H2O = L-glutamate + NH4(+)</text>
        <dbReference type="Rhea" id="RHEA:15889"/>
        <dbReference type="ChEBI" id="CHEBI:15377"/>
        <dbReference type="ChEBI" id="CHEBI:28938"/>
        <dbReference type="ChEBI" id="CHEBI:29985"/>
        <dbReference type="ChEBI" id="CHEBI:58359"/>
        <dbReference type="EC" id="3.5.1.2"/>
    </reaction>
</comment>
<keyword evidence="2" id="KW-0133">Cell shape</keyword>
<dbReference type="SUPFAM" id="SSF52317">
    <property type="entry name" value="Class I glutamine amidotransferase-like"/>
    <property type="match status" value="1"/>
</dbReference>